<dbReference type="GO" id="GO:0043531">
    <property type="term" value="F:ADP binding"/>
    <property type="evidence" value="ECO:0007669"/>
    <property type="project" value="InterPro"/>
</dbReference>
<organism evidence="3 4">
    <name type="scientific">Planktothrix pseudagardhii</name>
    <dbReference type="NCBI Taxonomy" id="132604"/>
    <lineage>
        <taxon>Bacteria</taxon>
        <taxon>Bacillati</taxon>
        <taxon>Cyanobacteriota</taxon>
        <taxon>Cyanophyceae</taxon>
        <taxon>Oscillatoriophycideae</taxon>
        <taxon>Oscillatoriales</taxon>
        <taxon>Microcoleaceae</taxon>
        <taxon>Planktothrix</taxon>
    </lineage>
</organism>
<dbReference type="InterPro" id="IPR002182">
    <property type="entry name" value="NB-ARC"/>
</dbReference>
<evidence type="ECO:0000259" key="2">
    <source>
        <dbReference type="Pfam" id="PF26355"/>
    </source>
</evidence>
<feature type="domain" description="NB-ARC" evidence="1">
    <location>
        <begin position="153"/>
        <end position="260"/>
    </location>
</feature>
<name>A0A9W4CGM4_9CYAN</name>
<dbReference type="PRINTS" id="PR00364">
    <property type="entry name" value="DISEASERSIST"/>
</dbReference>
<evidence type="ECO:0000313" key="3">
    <source>
        <dbReference type="EMBL" id="CAD5928913.1"/>
    </source>
</evidence>
<dbReference type="Proteomes" id="UP001153719">
    <property type="component" value="Chromosome"/>
</dbReference>
<proteinExistence type="predicted"/>
<dbReference type="RefSeq" id="WP_254173270.1">
    <property type="nucleotide sequence ID" value="NZ_LR882967.1"/>
</dbReference>
<keyword evidence="4" id="KW-1185">Reference proteome</keyword>
<accession>A0A9W4CGM4</accession>
<dbReference type="KEGG" id="ppsu:NO713_01157"/>
<dbReference type="AlphaFoldDB" id="A0A9W4CGM4"/>
<feature type="domain" description="vWA-MoxR associated protein N-terminal HTH" evidence="2">
    <location>
        <begin position="1"/>
        <end position="83"/>
    </location>
</feature>
<evidence type="ECO:0000313" key="4">
    <source>
        <dbReference type="Proteomes" id="UP001153719"/>
    </source>
</evidence>
<evidence type="ECO:0000259" key="1">
    <source>
        <dbReference type="Pfam" id="PF00931"/>
    </source>
</evidence>
<gene>
    <name evidence="3" type="ORF">NO713_01157</name>
</gene>
<protein>
    <submittedName>
        <fullName evidence="3">WD repeat-containing protein alr2800</fullName>
    </submittedName>
</protein>
<dbReference type="Pfam" id="PF26355">
    <property type="entry name" value="HTH_VMAP-M9"/>
    <property type="match status" value="1"/>
</dbReference>
<reference evidence="3" key="1">
    <citation type="submission" date="2020-09" db="EMBL/GenBank/DDBJ databases">
        <authorList>
            <person name="Blom J."/>
        </authorList>
    </citation>
    <scope>NUCLEOTIDE SEQUENCE</scope>
    <source>
        <strain evidence="3">No.713</strain>
    </source>
</reference>
<dbReference type="EMBL" id="LR882967">
    <property type="protein sequence ID" value="CAD5928913.1"/>
    <property type="molecule type" value="Genomic_DNA"/>
</dbReference>
<dbReference type="SUPFAM" id="SSF52540">
    <property type="entry name" value="P-loop containing nucleoside triphosphate hydrolases"/>
    <property type="match status" value="1"/>
</dbReference>
<dbReference type="Gene3D" id="3.40.50.300">
    <property type="entry name" value="P-loop containing nucleotide triphosphate hydrolases"/>
    <property type="match status" value="1"/>
</dbReference>
<dbReference type="Pfam" id="PF00931">
    <property type="entry name" value="NB-ARC"/>
    <property type="match status" value="1"/>
</dbReference>
<dbReference type="InterPro" id="IPR027417">
    <property type="entry name" value="P-loop_NTPase"/>
</dbReference>
<sequence>MDVTEILQFANELVLAQTGKHLDDIQEIVIKGVWEGQTYEKIAAECNRSESHIRDIGYKLWQVFSEQLEQDINKRNFRSTLSRLKFTSSPIIIQNNNHQNNNHHFNFCSSAENKNNPNSINTKNNNHYLYHNLTLAPKINQFYGREIELKILSDCLKSQNTRLISILGLLGIGKTTLVKQFVDLNLQLFDIIIWKSIKLSESLDSIFTETLTAIDSDVTDGENKITQFFNVLRHQRCLIILDDVQELFISEQLAGQFKTEYKNYQKFFTMMTEIENQSSLILISQEQCQEMVCLDEELYPIKSLEINGLHNSEFIKDNGLKNNHDGAKIIDLYEGNPAYLKDILNLIKIVFAGQADDFLKENSLIITKDIKSRLTEIFNRLSILEQKIVVQISKLDEPVSREDLKQVLPLSSTDLINGLQSLSQRYLLKRIEKEKILFNLSPVFKQYIRTNLENLELLE</sequence>
<dbReference type="InterPro" id="IPR058651">
    <property type="entry name" value="HTH_VMAP-M9"/>
</dbReference>